<dbReference type="EMBL" id="MEYK01000010">
    <property type="protein sequence ID" value="OGD25531.1"/>
    <property type="molecule type" value="Genomic_DNA"/>
</dbReference>
<dbReference type="Proteomes" id="UP000176431">
    <property type="component" value="Unassembled WGS sequence"/>
</dbReference>
<dbReference type="SUPFAM" id="SSF56281">
    <property type="entry name" value="Metallo-hydrolase/oxidoreductase"/>
    <property type="match status" value="1"/>
</dbReference>
<sequence length="207" mass="23468">MTIYWYGEACFLLESSGVRVLIEPPQKESGLVPPRLKSDILIYSRQNEELMQNTKSSIQDTNETFVITGPGEYEIKGVNISGIGDDKNTIYAIEMDDVKMIHFGFLKKEPNNEKLEIIGEPDIVFVPVGGLKDQLFDAESAMKLINKMEPKIAIPMLYDIKNLKTKRAPLSLFLKESEAKESPVPKLMIKKKDLILEETKIIILEHV</sequence>
<name>A0A1F5B4L8_9BACT</name>
<comment type="caution">
    <text evidence="1">The sequence shown here is derived from an EMBL/GenBank/DDBJ whole genome shotgun (WGS) entry which is preliminary data.</text>
</comment>
<dbReference type="Pfam" id="PF13483">
    <property type="entry name" value="Lactamase_B_3"/>
    <property type="match status" value="1"/>
</dbReference>
<reference evidence="1 2" key="1">
    <citation type="journal article" date="2016" name="Nat. Commun.">
        <title>Thousands of microbial genomes shed light on interconnected biogeochemical processes in an aquifer system.</title>
        <authorList>
            <person name="Anantharaman K."/>
            <person name="Brown C.T."/>
            <person name="Hug L.A."/>
            <person name="Sharon I."/>
            <person name="Castelle C.J."/>
            <person name="Probst A.J."/>
            <person name="Thomas B.C."/>
            <person name="Singh A."/>
            <person name="Wilkins M.J."/>
            <person name="Karaoz U."/>
            <person name="Brodie E.L."/>
            <person name="Williams K.H."/>
            <person name="Hubbard S.S."/>
            <person name="Banfield J.F."/>
        </authorList>
    </citation>
    <scope>NUCLEOTIDE SEQUENCE [LARGE SCALE GENOMIC DNA]</scope>
</reference>
<organism evidence="1 2">
    <name type="scientific">Candidatus Azambacteria bacterium RIFCSPHIGHO2_01_FULL_40_24</name>
    <dbReference type="NCBI Taxonomy" id="1797301"/>
    <lineage>
        <taxon>Bacteria</taxon>
        <taxon>Candidatus Azamiibacteriota</taxon>
    </lineage>
</organism>
<dbReference type="PANTHER" id="PTHR39189:SF1">
    <property type="entry name" value="UPF0173 METAL-DEPENDENT HYDROLASE YTKL"/>
    <property type="match status" value="1"/>
</dbReference>
<evidence type="ECO:0008006" key="3">
    <source>
        <dbReference type="Google" id="ProtNLM"/>
    </source>
</evidence>
<evidence type="ECO:0000313" key="2">
    <source>
        <dbReference type="Proteomes" id="UP000176431"/>
    </source>
</evidence>
<dbReference type="Gene3D" id="3.60.15.10">
    <property type="entry name" value="Ribonuclease Z/Hydroxyacylglutathione hydrolase-like"/>
    <property type="match status" value="1"/>
</dbReference>
<dbReference type="PANTHER" id="PTHR39189">
    <property type="entry name" value="UPF0173 METAL-DEPENDENT HYDROLASE YTKL"/>
    <property type="match status" value="1"/>
</dbReference>
<dbReference type="InterPro" id="IPR036866">
    <property type="entry name" value="RibonucZ/Hydroxyglut_hydro"/>
</dbReference>
<gene>
    <name evidence="1" type="ORF">A2819_02055</name>
</gene>
<dbReference type="AlphaFoldDB" id="A0A1F5B4L8"/>
<evidence type="ECO:0000313" key="1">
    <source>
        <dbReference type="EMBL" id="OGD25531.1"/>
    </source>
</evidence>
<protein>
    <recommendedName>
        <fullName evidence="3">Lactamase</fullName>
    </recommendedName>
</protein>
<accession>A0A1F5B4L8</accession>
<proteinExistence type="predicted"/>